<evidence type="ECO:0000256" key="2">
    <source>
        <dbReference type="ARBA" id="ARBA00022980"/>
    </source>
</evidence>
<dbReference type="Proteomes" id="UP000245119">
    <property type="component" value="Linkage Group LG12"/>
</dbReference>
<keyword evidence="7" id="KW-1185">Reference proteome</keyword>
<name>A0A2T7NGV9_POMCA</name>
<dbReference type="Pfam" id="PF17919">
    <property type="entry name" value="RT_RNaseH_2"/>
    <property type="match status" value="1"/>
</dbReference>
<evidence type="ECO:0000256" key="1">
    <source>
        <dbReference type="ARBA" id="ARBA00007151"/>
    </source>
</evidence>
<reference evidence="6 7" key="1">
    <citation type="submission" date="2018-04" db="EMBL/GenBank/DDBJ databases">
        <title>The genome of golden apple snail Pomacea canaliculata provides insight into stress tolerance and invasive adaptation.</title>
        <authorList>
            <person name="Liu C."/>
            <person name="Liu B."/>
            <person name="Ren Y."/>
            <person name="Zhang Y."/>
            <person name="Wang H."/>
            <person name="Li S."/>
            <person name="Jiang F."/>
            <person name="Yin L."/>
            <person name="Zhang G."/>
            <person name="Qian W."/>
            <person name="Fan W."/>
        </authorList>
    </citation>
    <scope>NUCLEOTIDE SEQUENCE [LARGE SCALE GENOMIC DNA]</scope>
    <source>
        <strain evidence="6">SZHN2017</strain>
        <tissue evidence="6">Muscle</tissue>
    </source>
</reference>
<evidence type="ECO:0000256" key="4">
    <source>
        <dbReference type="SAM" id="MobiDB-lite"/>
    </source>
</evidence>
<evidence type="ECO:0000313" key="7">
    <source>
        <dbReference type="Proteomes" id="UP000245119"/>
    </source>
</evidence>
<protein>
    <recommendedName>
        <fullName evidence="5">Reverse transcriptase/retrotransposon-derived protein RNase H-like domain-containing protein</fullName>
    </recommendedName>
</protein>
<feature type="region of interest" description="Disordered" evidence="4">
    <location>
        <begin position="208"/>
        <end position="235"/>
    </location>
</feature>
<feature type="compositionally biased region" description="Basic residues" evidence="4">
    <location>
        <begin position="1"/>
        <end position="11"/>
    </location>
</feature>
<dbReference type="GO" id="GO:0005840">
    <property type="term" value="C:ribosome"/>
    <property type="evidence" value="ECO:0007669"/>
    <property type="project" value="UniProtKB-KW"/>
</dbReference>
<dbReference type="PANTHER" id="PTHR34072">
    <property type="entry name" value="ENZYMATIC POLYPROTEIN-RELATED"/>
    <property type="match status" value="1"/>
</dbReference>
<dbReference type="OrthoDB" id="10059114at2759"/>
<dbReference type="InterPro" id="IPR041577">
    <property type="entry name" value="RT_RNaseH_2"/>
</dbReference>
<feature type="compositionally biased region" description="Acidic residues" evidence="4">
    <location>
        <begin position="27"/>
        <end position="37"/>
    </location>
</feature>
<dbReference type="PANTHER" id="PTHR34072:SF52">
    <property type="entry name" value="RIBONUCLEASE H"/>
    <property type="match status" value="1"/>
</dbReference>
<sequence>MPVSQKKKTGRKTADKSQQAKWRWGQEEEEEEEEEEAFQTLKDFLKSPPILGYPDYKLPFELHVDASALGRGLNKAEKNYPAHKLEFLALKWAVTEKFHDYLYGQKFSTRRNRTSLASYNFDIRCRPGSSSADADALSRLQEHHIEAESVRATCDAVQPVAYVECLSLSMRVVDENFTPPRDVGSSIRDVQVPDVFDDHDTLDVATQEEEQEIPDAESGNEDQEPEQPGRRPLSRIATENWDEAASAVAEAMDEIKLFRKWSADAVEVSDISLMTLFIRQLSMATENCYEAASAVAEAMDEIKLFRKWSAGAVQVSDISLMDDIAVKEKYAKFLQHSAGRYQVKHFP</sequence>
<keyword evidence="2" id="KW-0689">Ribosomal protein</keyword>
<feature type="compositionally biased region" description="Acidic residues" evidence="4">
    <location>
        <begin position="208"/>
        <end position="225"/>
    </location>
</feature>
<dbReference type="SUPFAM" id="SSF56672">
    <property type="entry name" value="DNA/RNA polymerases"/>
    <property type="match status" value="1"/>
</dbReference>
<evidence type="ECO:0000259" key="5">
    <source>
        <dbReference type="Pfam" id="PF17919"/>
    </source>
</evidence>
<proteinExistence type="inferred from homology"/>
<feature type="region of interest" description="Disordered" evidence="4">
    <location>
        <begin position="1"/>
        <end position="37"/>
    </location>
</feature>
<dbReference type="GO" id="GO:1990904">
    <property type="term" value="C:ribonucleoprotein complex"/>
    <property type="evidence" value="ECO:0007669"/>
    <property type="project" value="UniProtKB-KW"/>
</dbReference>
<organism evidence="6 7">
    <name type="scientific">Pomacea canaliculata</name>
    <name type="common">Golden apple snail</name>
    <dbReference type="NCBI Taxonomy" id="400727"/>
    <lineage>
        <taxon>Eukaryota</taxon>
        <taxon>Metazoa</taxon>
        <taxon>Spiralia</taxon>
        <taxon>Lophotrochozoa</taxon>
        <taxon>Mollusca</taxon>
        <taxon>Gastropoda</taxon>
        <taxon>Caenogastropoda</taxon>
        <taxon>Architaenioglossa</taxon>
        <taxon>Ampullarioidea</taxon>
        <taxon>Ampullariidae</taxon>
        <taxon>Pomacea</taxon>
    </lineage>
</organism>
<keyword evidence="3" id="KW-0687">Ribonucleoprotein</keyword>
<gene>
    <name evidence="6" type="ORF">C0Q70_18572</name>
</gene>
<feature type="domain" description="Reverse transcriptase/retrotransposon-derived protein RNase H-like" evidence="5">
    <location>
        <begin position="32"/>
        <end position="72"/>
    </location>
</feature>
<comment type="similarity">
    <text evidence="1">Belongs to the universal ribosomal protein uS7 family.</text>
</comment>
<comment type="caution">
    <text evidence="6">The sequence shown here is derived from an EMBL/GenBank/DDBJ whole genome shotgun (WGS) entry which is preliminary data.</text>
</comment>
<evidence type="ECO:0000313" key="6">
    <source>
        <dbReference type="EMBL" id="PVD20417.1"/>
    </source>
</evidence>
<dbReference type="STRING" id="400727.A0A2T7NGV9"/>
<dbReference type="EMBL" id="PZQS01000012">
    <property type="protein sequence ID" value="PVD20417.1"/>
    <property type="molecule type" value="Genomic_DNA"/>
</dbReference>
<dbReference type="InterPro" id="IPR043502">
    <property type="entry name" value="DNA/RNA_pol_sf"/>
</dbReference>
<evidence type="ECO:0000256" key="3">
    <source>
        <dbReference type="ARBA" id="ARBA00023274"/>
    </source>
</evidence>
<dbReference type="Gene3D" id="1.10.455.10">
    <property type="entry name" value="Ribosomal protein S7 domain"/>
    <property type="match status" value="2"/>
</dbReference>
<dbReference type="AlphaFoldDB" id="A0A2T7NGV9"/>
<dbReference type="InterPro" id="IPR036823">
    <property type="entry name" value="Ribosomal_uS7_dom_sf"/>
</dbReference>
<accession>A0A2T7NGV9</accession>